<reference evidence="1" key="1">
    <citation type="journal article" date="2014" name="Front. Microbiol.">
        <title>High frequency of phylogenetically diverse reductive dehalogenase-homologous genes in deep subseafloor sedimentary metagenomes.</title>
        <authorList>
            <person name="Kawai M."/>
            <person name="Futagami T."/>
            <person name="Toyoda A."/>
            <person name="Takaki Y."/>
            <person name="Nishi S."/>
            <person name="Hori S."/>
            <person name="Arai W."/>
            <person name="Tsubouchi T."/>
            <person name="Morono Y."/>
            <person name="Uchiyama I."/>
            <person name="Ito T."/>
            <person name="Fujiyama A."/>
            <person name="Inagaki F."/>
            <person name="Takami H."/>
        </authorList>
    </citation>
    <scope>NUCLEOTIDE SEQUENCE</scope>
    <source>
        <strain evidence="1">Expedition CK06-06</strain>
    </source>
</reference>
<dbReference type="Gene3D" id="1.50.10.100">
    <property type="entry name" value="Chondroitin AC/alginate lyase"/>
    <property type="match status" value="1"/>
</dbReference>
<dbReference type="EMBL" id="BARV01015200">
    <property type="protein sequence ID" value="GAI28004.1"/>
    <property type="molecule type" value="Genomic_DNA"/>
</dbReference>
<protein>
    <submittedName>
        <fullName evidence="1">Uncharacterized protein</fullName>
    </submittedName>
</protein>
<dbReference type="InterPro" id="IPR008929">
    <property type="entry name" value="Chondroitin_lyas"/>
</dbReference>
<comment type="caution">
    <text evidence="1">The sequence shown here is derived from an EMBL/GenBank/DDBJ whole genome shotgun (WGS) entry which is preliminary data.</text>
</comment>
<dbReference type="AlphaFoldDB" id="X1PAS6"/>
<accession>X1PAS6</accession>
<organism evidence="1">
    <name type="scientific">marine sediment metagenome</name>
    <dbReference type="NCBI Taxonomy" id="412755"/>
    <lineage>
        <taxon>unclassified sequences</taxon>
        <taxon>metagenomes</taxon>
        <taxon>ecological metagenomes</taxon>
    </lineage>
</organism>
<name>X1PAS6_9ZZZZ</name>
<evidence type="ECO:0000313" key="1">
    <source>
        <dbReference type="EMBL" id="GAI28004.1"/>
    </source>
</evidence>
<dbReference type="SUPFAM" id="SSF48230">
    <property type="entry name" value="Chondroitin AC/alginate lyase"/>
    <property type="match status" value="1"/>
</dbReference>
<sequence>RVDDIRIEGMRMVPFRFEEPLIHHLSEFREVIPDRHFSSGETLTIVGAWELDADRVSYTVFPFTDRTQNISSGSLTKLGEKWRLDRLNLSFPAGMYVMALRAHAGNDVIAETDMTLCILPGNPGGQHPRLWFDKAEMENIRRRLTEPGNRKIAESIAADAVQARERLPLNLVVYDIDQFPADYYLEGRMYSTWFSRLYDWRDSVYNNALAYAFLGDEDAGKYAKEVLVRICGFPSWLHPWAERMGWHSYYILGSSGVQHSMGYDLLQPLMTEGERNEVRKGLLRNVILPTHRGFVE</sequence>
<proteinExistence type="predicted"/>
<feature type="non-terminal residue" evidence="1">
    <location>
        <position position="1"/>
    </location>
</feature>
<feature type="non-terminal residue" evidence="1">
    <location>
        <position position="296"/>
    </location>
</feature>
<gene>
    <name evidence="1" type="ORF">S06H3_26308</name>
</gene>